<organism evidence="1 2">
    <name type="scientific">Legionella parisiensis</name>
    <dbReference type="NCBI Taxonomy" id="45071"/>
    <lineage>
        <taxon>Bacteria</taxon>
        <taxon>Pseudomonadati</taxon>
        <taxon>Pseudomonadota</taxon>
        <taxon>Gammaproteobacteria</taxon>
        <taxon>Legionellales</taxon>
        <taxon>Legionellaceae</taxon>
        <taxon>Legionella</taxon>
    </lineage>
</organism>
<gene>
    <name evidence="1" type="ORF">lpari_00545</name>
</gene>
<dbReference type="Proteomes" id="UP000095229">
    <property type="component" value="Unassembled WGS sequence"/>
</dbReference>
<protein>
    <submittedName>
        <fullName evidence="1">Uncharacterized protein</fullName>
    </submittedName>
</protein>
<dbReference type="AlphaFoldDB" id="A0A1E5JVF7"/>
<accession>A0A1E5JVF7</accession>
<dbReference type="EMBL" id="LSOG01000016">
    <property type="protein sequence ID" value="OEH48470.1"/>
    <property type="molecule type" value="Genomic_DNA"/>
</dbReference>
<dbReference type="PATRIC" id="fig|45071.7.peg.586"/>
<comment type="caution">
    <text evidence="1">The sequence shown here is derived from an EMBL/GenBank/DDBJ whole genome shotgun (WGS) entry which is preliminary data.</text>
</comment>
<evidence type="ECO:0000313" key="1">
    <source>
        <dbReference type="EMBL" id="OEH48470.1"/>
    </source>
</evidence>
<evidence type="ECO:0000313" key="2">
    <source>
        <dbReference type="Proteomes" id="UP000095229"/>
    </source>
</evidence>
<proteinExistence type="predicted"/>
<dbReference type="RefSeq" id="WP_069683400.1">
    <property type="nucleotide sequence ID" value="NZ_LSOG01000016.1"/>
</dbReference>
<reference evidence="1 2" key="1">
    <citation type="submission" date="2016-02" db="EMBL/GenBank/DDBJ databases">
        <title>Secondary metabolites in Legionella.</title>
        <authorList>
            <person name="Tobias N.J."/>
            <person name="Bode H.B."/>
        </authorList>
    </citation>
    <scope>NUCLEOTIDE SEQUENCE [LARGE SCALE GENOMIC DNA]</scope>
    <source>
        <strain evidence="1 2">DSM 19216</strain>
    </source>
</reference>
<sequence length="193" mass="21778">MGSASDCQGKITAEPNRNLQQLLLTAEKQQKLVREEEKGKLESLKKIVNLHDAKSPDSVIAVFDLVTALNNYNGQISIGNNFFKLRMLHGLGSELKGYFESKQSSPDLLVFEKKCTKIINDNYKYLTMEIGLWNAIKEALKPVLVKLHIDTKRLLSSNDLIKNEKVYGMFHEVVTKGGIEITDEDQIDTKLNP</sequence>
<name>A0A1E5JVF7_9GAMM</name>
<keyword evidence="2" id="KW-1185">Reference proteome</keyword>
<dbReference type="OrthoDB" id="9935750at2"/>